<dbReference type="PANTHER" id="PTHR43976:SF16">
    <property type="entry name" value="SHORT-CHAIN DEHYDROGENASE_REDUCTASE FAMILY PROTEIN"/>
    <property type="match status" value="1"/>
</dbReference>
<evidence type="ECO:0000256" key="2">
    <source>
        <dbReference type="ARBA" id="ARBA00023002"/>
    </source>
</evidence>
<keyword evidence="4" id="KW-1185">Reference proteome</keyword>
<keyword evidence="2" id="KW-0560">Oxidoreductase</keyword>
<dbReference type="PRINTS" id="PR00081">
    <property type="entry name" value="GDHRDH"/>
</dbReference>
<reference evidence="3 4" key="3">
    <citation type="submission" date="2023-06" db="EMBL/GenBank/DDBJ databases">
        <authorList>
            <person name="Zeman M."/>
            <person name="Kubasova T."/>
            <person name="Jahodarova E."/>
            <person name="Nykrynova M."/>
            <person name="Rychlik I."/>
        </authorList>
    </citation>
    <scope>NUCLEOTIDE SEQUENCE [LARGE SCALE GENOMIC DNA]</scope>
    <source>
        <strain evidence="3 4">ET39</strain>
    </source>
</reference>
<accession>A0ABT7UCP9</accession>
<evidence type="ECO:0000313" key="3">
    <source>
        <dbReference type="EMBL" id="MDM8157359.1"/>
    </source>
</evidence>
<sequence>MKIWMMTGCSSGLGKQLMPVALDITSPQMIEAAVQRIGTHFNTIDGLINNAGYGYRAAIEEGEDATIDTLFQTNFFGPLRHIRQMLPIMRKQKSGVIINISSAAAVNTFPGFGYYGASKCALEGASSALAKECAPLGIRVLVVEQSEAQLHEEMARWLKKSRASAFSSEE</sequence>
<dbReference type="Pfam" id="PF00106">
    <property type="entry name" value="adh_short"/>
    <property type="match status" value="1"/>
</dbReference>
<dbReference type="InterPro" id="IPR002347">
    <property type="entry name" value="SDR_fam"/>
</dbReference>
<dbReference type="PRINTS" id="PR00080">
    <property type="entry name" value="SDRFAMILY"/>
</dbReference>
<dbReference type="Proteomes" id="UP001529340">
    <property type="component" value="Unassembled WGS sequence"/>
</dbReference>
<protein>
    <submittedName>
        <fullName evidence="3">SDR family NAD(P)-dependent oxidoreductase</fullName>
    </submittedName>
</protein>
<reference evidence="4" key="2">
    <citation type="submission" date="2023-06" db="EMBL/GenBank/DDBJ databases">
        <title>Identification and characterization of horizontal gene transfer across gut microbiota members of farm animals based on homology search.</title>
        <authorList>
            <person name="Zeman M."/>
            <person name="Kubasova T."/>
            <person name="Jahodarova E."/>
            <person name="Nykrynova M."/>
            <person name="Rychlik I."/>
        </authorList>
    </citation>
    <scope>NUCLEOTIDE SEQUENCE [LARGE SCALE GENOMIC DNA]</scope>
    <source>
        <strain evidence="4">ET39</strain>
    </source>
</reference>
<gene>
    <name evidence="3" type="ORF">QUV96_06890</name>
</gene>
<dbReference type="InterPro" id="IPR051911">
    <property type="entry name" value="SDR_oxidoreductase"/>
</dbReference>
<reference evidence="3 4" key="1">
    <citation type="submission" date="2023-06" db="EMBL/GenBank/DDBJ databases">
        <title>Identification and characterization of horizontal gene transfer across gut microbiota members of farm animals based on homology search.</title>
        <authorList>
            <person name="Schwarzerova J."/>
            <person name="Nykrynova M."/>
            <person name="Jureckova K."/>
            <person name="Cejkova D."/>
            <person name="Rychlik I."/>
        </authorList>
    </citation>
    <scope>NUCLEOTIDE SEQUENCE [LARGE SCALE GENOMIC DNA]</scope>
    <source>
        <strain evidence="3 4">ET39</strain>
    </source>
</reference>
<dbReference type="EMBL" id="JAUDCG010000026">
    <property type="protein sequence ID" value="MDM8157359.1"/>
    <property type="molecule type" value="Genomic_DNA"/>
</dbReference>
<dbReference type="SUPFAM" id="SSF51735">
    <property type="entry name" value="NAD(P)-binding Rossmann-fold domains"/>
    <property type="match status" value="1"/>
</dbReference>
<evidence type="ECO:0000313" key="4">
    <source>
        <dbReference type="Proteomes" id="UP001529340"/>
    </source>
</evidence>
<dbReference type="RefSeq" id="WP_289607818.1">
    <property type="nucleotide sequence ID" value="NZ_JAUDCG010000026.1"/>
</dbReference>
<dbReference type="Gene3D" id="3.40.50.720">
    <property type="entry name" value="NAD(P)-binding Rossmann-like Domain"/>
    <property type="match status" value="1"/>
</dbReference>
<evidence type="ECO:0000256" key="1">
    <source>
        <dbReference type="ARBA" id="ARBA00006484"/>
    </source>
</evidence>
<dbReference type="InterPro" id="IPR036291">
    <property type="entry name" value="NAD(P)-bd_dom_sf"/>
</dbReference>
<dbReference type="PANTHER" id="PTHR43976">
    <property type="entry name" value="SHORT CHAIN DEHYDROGENASE"/>
    <property type="match status" value="1"/>
</dbReference>
<comment type="caution">
    <text evidence="3">The sequence shown here is derived from an EMBL/GenBank/DDBJ whole genome shotgun (WGS) entry which is preliminary data.</text>
</comment>
<proteinExistence type="inferred from homology"/>
<comment type="similarity">
    <text evidence="1">Belongs to the short-chain dehydrogenases/reductases (SDR) family.</text>
</comment>
<organism evidence="3 4">
    <name type="scientific">Amedibacillus dolichus</name>
    <dbReference type="NCBI Taxonomy" id="31971"/>
    <lineage>
        <taxon>Bacteria</taxon>
        <taxon>Bacillati</taxon>
        <taxon>Bacillota</taxon>
        <taxon>Erysipelotrichia</taxon>
        <taxon>Erysipelotrichales</taxon>
        <taxon>Erysipelotrichaceae</taxon>
        <taxon>Amedibacillus</taxon>
    </lineage>
</organism>
<name>A0ABT7UCP9_9FIRM</name>